<accession>A0A1D7YHH6</accession>
<reference evidence="2" key="1">
    <citation type="submission" date="2016-09" db="EMBL/GenBank/DDBJ databases">
        <title>Streptomyces puniciscabiei strain:TW1S1 Genome sequencing and assembly.</title>
        <authorList>
            <person name="Kim M.-K."/>
            <person name="Kim S.B."/>
        </authorList>
    </citation>
    <scope>NUCLEOTIDE SEQUENCE [LARGE SCALE GENOMIC DNA]</scope>
    <source>
        <strain evidence="2">TW1S1</strain>
    </source>
</reference>
<keyword evidence="2" id="KW-1185">Reference proteome</keyword>
<protein>
    <submittedName>
        <fullName evidence="1">Uncharacterized protein</fullName>
    </submittedName>
</protein>
<gene>
    <name evidence="1" type="ORF">BFF78_31930</name>
</gene>
<dbReference type="KEGG" id="spun:BFF78_31930"/>
<dbReference type="EMBL" id="CP017248">
    <property type="protein sequence ID" value="AOR35053.1"/>
    <property type="molecule type" value="Genomic_DNA"/>
</dbReference>
<proteinExistence type="predicted"/>
<sequence length="64" mass="6254">MPRPQAVAAGRHGPRLPMPVGRAPAAAGLLGLLSVGSGTPAAVVAVLLIPMALGCALTVPPLRP</sequence>
<evidence type="ECO:0000313" key="1">
    <source>
        <dbReference type="EMBL" id="AOR35053.1"/>
    </source>
</evidence>
<name>A0A1D7YHH6_9ACTN</name>
<dbReference type="AlphaFoldDB" id="A0A1D7YHH6"/>
<dbReference type="Proteomes" id="UP000094960">
    <property type="component" value="Chromosome"/>
</dbReference>
<evidence type="ECO:0000313" key="2">
    <source>
        <dbReference type="Proteomes" id="UP000094960"/>
    </source>
</evidence>
<organism evidence="1 2">
    <name type="scientific">Streptomyces fodineus</name>
    <dbReference type="NCBI Taxonomy" id="1904616"/>
    <lineage>
        <taxon>Bacteria</taxon>
        <taxon>Bacillati</taxon>
        <taxon>Actinomycetota</taxon>
        <taxon>Actinomycetes</taxon>
        <taxon>Kitasatosporales</taxon>
        <taxon>Streptomycetaceae</taxon>
        <taxon>Streptomyces</taxon>
    </lineage>
</organism>